<keyword evidence="4" id="KW-1185">Reference proteome</keyword>
<reference evidence="3" key="3">
    <citation type="submission" date="2025-09" db="UniProtKB">
        <authorList>
            <consortium name="Ensembl"/>
        </authorList>
    </citation>
    <scope>IDENTIFICATION</scope>
</reference>
<name>A0A670KIF3_PODMU</name>
<proteinExistence type="predicted"/>
<dbReference type="Ensembl" id="ENSPMRT00000039005.1">
    <property type="protein sequence ID" value="ENSPMRP00000036831.1"/>
    <property type="gene ID" value="ENSPMRG00000023727.1"/>
</dbReference>
<reference evidence="3" key="2">
    <citation type="submission" date="2025-08" db="UniProtKB">
        <authorList>
            <consortium name="Ensembl"/>
        </authorList>
    </citation>
    <scope>IDENTIFICATION</scope>
</reference>
<dbReference type="PANTHER" id="PTHR43696:SF9">
    <property type="entry name" value="COILED-COIL DOMAIN-CONTAINING PROTEIN 157"/>
    <property type="match status" value="1"/>
</dbReference>
<dbReference type="AlphaFoldDB" id="A0A670KIF3"/>
<organism evidence="3 4">
    <name type="scientific">Podarcis muralis</name>
    <name type="common">Wall lizard</name>
    <name type="synonym">Lacerta muralis</name>
    <dbReference type="NCBI Taxonomy" id="64176"/>
    <lineage>
        <taxon>Eukaryota</taxon>
        <taxon>Metazoa</taxon>
        <taxon>Chordata</taxon>
        <taxon>Craniata</taxon>
        <taxon>Vertebrata</taxon>
        <taxon>Euteleostomi</taxon>
        <taxon>Lepidosauria</taxon>
        <taxon>Squamata</taxon>
        <taxon>Bifurcata</taxon>
        <taxon>Unidentata</taxon>
        <taxon>Episquamata</taxon>
        <taxon>Laterata</taxon>
        <taxon>Lacertibaenia</taxon>
        <taxon>Lacertidae</taxon>
        <taxon>Podarcis</taxon>
    </lineage>
</organism>
<feature type="compositionally biased region" description="Basic residues" evidence="2">
    <location>
        <begin position="719"/>
        <end position="742"/>
    </location>
</feature>
<evidence type="ECO:0000256" key="2">
    <source>
        <dbReference type="SAM" id="MobiDB-lite"/>
    </source>
</evidence>
<dbReference type="Proteomes" id="UP000472272">
    <property type="component" value="Chromosome 16"/>
</dbReference>
<feature type="region of interest" description="Disordered" evidence="2">
    <location>
        <begin position="613"/>
        <end position="742"/>
    </location>
</feature>
<evidence type="ECO:0000313" key="4">
    <source>
        <dbReference type="Proteomes" id="UP000472272"/>
    </source>
</evidence>
<dbReference type="PANTHER" id="PTHR43696">
    <property type="entry name" value="COILED-COIL DOMAIN-CONTAINING PROTEIN 157"/>
    <property type="match status" value="1"/>
</dbReference>
<protein>
    <submittedName>
        <fullName evidence="3">Coiled-coil domain containing 157</fullName>
    </submittedName>
</protein>
<evidence type="ECO:0000256" key="1">
    <source>
        <dbReference type="SAM" id="Coils"/>
    </source>
</evidence>
<dbReference type="OMA" id="QDQLWSP"/>
<sequence length="742" mass="83815">MVTLLVNQNYMESLRKDITDLQGTVLSVFTRAGAVRYPSWKFPDKLSCDLDLVALLEHYDFAQNDPEFTHHSHVVLLELVIDRLLLLLQSFTRYTENLTSEQAVPPSRTTGPCMSIGLAVKKYWNSMLKLGSLYQQLASEKKRSREDALGTNASFQEAKAENESLKICFSESDVTLPSFRSSPLTSSASSRLLDGCPATSSEAPPAQGAAKPICSTHCQTIESSLVPCDACERAQLSLREVGSAIIGICNSQNLPSSLSRFLEMVEETLGRKPLTAVDISYWASEQSKDLSRINKHLRKLMELINPLKGELEESEKEKGELKRQLETFDSRLQKEREEREQKRKEAEQAFERRNTENLQMMATLRMGKEDLQKKAAALEQNVSTLKEKLQRQEDTIQGLERAKRELLQELRETKVCKAEVDKLKDQLGVLTSQLESTKQQLNGAITELEKEKAKAESVLRHKESLQTKQMTLMKQLDNLDQECEQLKTSLADREEDQYILKERLKEMQEEKWEIQHQLAAQQKQTERAQKEKLSLEQRVSELQTTVSELKELIEELKDRERLLVLFPDLHIPVEAQYEGTGDVMEDMGKQLQANNIRISILEEENSRLRTAVAKMREAAQQEGPKLVPPTQLWNLSSPQDSGTHTPTRHPARTSAQGAALRPPASPKSPGSPTPHRSKSTRNASKNGSPFRSQQSKPSAGEATRKSAFTFISEEQAIRAHARGKGKSRTPGHSARCNRKHQK</sequence>
<reference evidence="3 4" key="1">
    <citation type="journal article" date="2019" name="Proc. Natl. Acad. Sci. U.S.A.">
        <title>Regulatory changes in pterin and carotenoid genes underlie balanced color polymorphisms in the wall lizard.</title>
        <authorList>
            <person name="Andrade P."/>
            <person name="Pinho C."/>
            <person name="Perez I de Lanuza G."/>
            <person name="Afonso S."/>
            <person name="Brejcha J."/>
            <person name="Rubin C.J."/>
            <person name="Wallerman O."/>
            <person name="Pereira P."/>
            <person name="Sabatino S.J."/>
            <person name="Bellati A."/>
            <person name="Pellitteri-Rosa D."/>
            <person name="Bosakova Z."/>
            <person name="Bunikis I."/>
            <person name="Carretero M.A."/>
            <person name="Feiner N."/>
            <person name="Marsik P."/>
            <person name="Pauperio F."/>
            <person name="Salvi D."/>
            <person name="Soler L."/>
            <person name="While G.M."/>
            <person name="Uller T."/>
            <person name="Font E."/>
            <person name="Andersson L."/>
            <person name="Carneiro M."/>
        </authorList>
    </citation>
    <scope>NUCLEOTIDE SEQUENCE</scope>
</reference>
<accession>A0A670KIF3</accession>
<evidence type="ECO:0000313" key="3">
    <source>
        <dbReference type="Ensembl" id="ENSPMRP00000036831.1"/>
    </source>
</evidence>
<feature type="compositionally biased region" description="Pro residues" evidence="2">
    <location>
        <begin position="663"/>
        <end position="672"/>
    </location>
</feature>
<dbReference type="InterPro" id="IPR029681">
    <property type="entry name" value="CCDC157"/>
</dbReference>
<gene>
    <name evidence="3" type="primary">CCDC157</name>
</gene>
<feature type="coiled-coil region" evidence="1">
    <location>
        <begin position="297"/>
        <end position="562"/>
    </location>
</feature>
<dbReference type="GeneTree" id="ENSGT00390000013684"/>
<feature type="compositionally biased region" description="Polar residues" evidence="2">
    <location>
        <begin position="680"/>
        <end position="697"/>
    </location>
</feature>
<feature type="compositionally biased region" description="Polar residues" evidence="2">
    <location>
        <begin position="631"/>
        <end position="645"/>
    </location>
</feature>
<keyword evidence="1" id="KW-0175">Coiled coil</keyword>